<proteinExistence type="inferred from homology"/>
<dbReference type="InterPro" id="IPR001206">
    <property type="entry name" value="Diacylglycerol_kinase_cat_dom"/>
</dbReference>
<comment type="caution">
    <text evidence="11">The sequence shown here is derived from an EMBL/GenBank/DDBJ whole genome shotgun (WGS) entry which is preliminary data.</text>
</comment>
<evidence type="ECO:0000256" key="9">
    <source>
        <dbReference type="SAM" id="MobiDB-lite"/>
    </source>
</evidence>
<dbReference type="GO" id="GO:0005524">
    <property type="term" value="F:ATP binding"/>
    <property type="evidence" value="ECO:0007669"/>
    <property type="project" value="UniProtKB-KW"/>
</dbReference>
<dbReference type="InterPro" id="IPR017438">
    <property type="entry name" value="ATP-NAD_kinase_N"/>
</dbReference>
<feature type="domain" description="DAGKc" evidence="10">
    <location>
        <begin position="14"/>
        <end position="149"/>
    </location>
</feature>
<dbReference type="RefSeq" id="WP_087185670.1">
    <property type="nucleotide sequence ID" value="NZ_NFHO01000001.1"/>
</dbReference>
<dbReference type="AlphaFoldDB" id="A0A1Y3U729"/>
<keyword evidence="8" id="KW-1208">Phospholipid metabolism</keyword>
<organism evidence="11 12">
    <name type="scientific">Enorma massiliensis</name>
    <dbReference type="NCBI Taxonomy" id="1472761"/>
    <lineage>
        <taxon>Bacteria</taxon>
        <taxon>Bacillati</taxon>
        <taxon>Actinomycetota</taxon>
        <taxon>Coriobacteriia</taxon>
        <taxon>Coriobacteriales</taxon>
        <taxon>Coriobacteriaceae</taxon>
        <taxon>Enorma</taxon>
    </lineage>
</organism>
<keyword evidence="7" id="KW-0443">Lipid metabolism</keyword>
<dbReference type="Pfam" id="PF19279">
    <property type="entry name" value="YegS_C"/>
    <property type="match status" value="1"/>
</dbReference>
<dbReference type="SUPFAM" id="SSF111331">
    <property type="entry name" value="NAD kinase/diacylglycerol kinase-like"/>
    <property type="match status" value="1"/>
</dbReference>
<dbReference type="PANTHER" id="PTHR12358:SF54">
    <property type="entry name" value="SPHINGOSINE KINASE RELATED PROTEIN"/>
    <property type="match status" value="1"/>
</dbReference>
<dbReference type="PROSITE" id="PS50146">
    <property type="entry name" value="DAGK"/>
    <property type="match status" value="1"/>
</dbReference>
<dbReference type="eggNOG" id="COG1597">
    <property type="taxonomic scope" value="Bacteria"/>
</dbReference>
<protein>
    <submittedName>
        <fullName evidence="11">Diacylglycerol kinase</fullName>
    </submittedName>
</protein>
<evidence type="ECO:0000313" key="12">
    <source>
        <dbReference type="Proteomes" id="UP000196560"/>
    </source>
</evidence>
<keyword evidence="4" id="KW-0547">Nucleotide-binding</keyword>
<evidence type="ECO:0000256" key="1">
    <source>
        <dbReference type="ARBA" id="ARBA00001946"/>
    </source>
</evidence>
<dbReference type="GO" id="GO:0008654">
    <property type="term" value="P:phospholipid biosynthetic process"/>
    <property type="evidence" value="ECO:0007669"/>
    <property type="project" value="UniProtKB-KW"/>
</dbReference>
<keyword evidence="12" id="KW-1185">Reference proteome</keyword>
<name>A0A1Y3U729_9ACTN</name>
<gene>
    <name evidence="11" type="ORF">B5G21_01125</name>
</gene>
<keyword evidence="7" id="KW-0444">Lipid biosynthesis</keyword>
<evidence type="ECO:0000256" key="7">
    <source>
        <dbReference type="ARBA" id="ARBA00023209"/>
    </source>
</evidence>
<comment type="cofactor">
    <cofactor evidence="1">
        <name>Mg(2+)</name>
        <dbReference type="ChEBI" id="CHEBI:18420"/>
    </cofactor>
</comment>
<evidence type="ECO:0000256" key="8">
    <source>
        <dbReference type="ARBA" id="ARBA00023264"/>
    </source>
</evidence>
<accession>A0A1Y3U729</accession>
<keyword evidence="3" id="KW-0808">Transferase</keyword>
<evidence type="ECO:0000256" key="3">
    <source>
        <dbReference type="ARBA" id="ARBA00022679"/>
    </source>
</evidence>
<dbReference type="InterPro" id="IPR045540">
    <property type="entry name" value="YegS/DAGK_C"/>
</dbReference>
<sequence>MSEHDCNRRNAPGAALGRTLIIANPVAQSGAGKRIAGQLQRFLALYHHDNASFELVYTEHMGHAVELAEAARNYDSVLALGGDGVVHEVANGIMRIDAKHRPALGVVPVGSGNDFARTLGLDDYGGKDFARLLTCERVSLDVGRVTYVPATGIEGAEPQGCGRAGRHRTPNPAESSPAPMPPDILPAGEITGTTNDTATEYFVQTLSFGLDAAVAIGTVDLRATVALTGAPLYLMSGAGVFLRSFRSYPARVSIDGGAAQELRTFLMAIQLGPTYGSGFLICPEADPADGCFDLCYASGKATRAHALALLLRAKNGHHLSSPLIHTATARHLELSFERDDYPIQADGERIRARSMTVDLLPGELTVLRPL</sequence>
<evidence type="ECO:0000256" key="6">
    <source>
        <dbReference type="ARBA" id="ARBA00022840"/>
    </source>
</evidence>
<keyword evidence="6" id="KW-0067">ATP-binding</keyword>
<evidence type="ECO:0000256" key="2">
    <source>
        <dbReference type="ARBA" id="ARBA00005983"/>
    </source>
</evidence>
<dbReference type="InterPro" id="IPR016064">
    <property type="entry name" value="NAD/diacylglycerol_kinase_sf"/>
</dbReference>
<feature type="region of interest" description="Disordered" evidence="9">
    <location>
        <begin position="156"/>
        <end position="183"/>
    </location>
</feature>
<dbReference type="GO" id="GO:0016301">
    <property type="term" value="F:kinase activity"/>
    <property type="evidence" value="ECO:0007669"/>
    <property type="project" value="UniProtKB-KW"/>
</dbReference>
<keyword evidence="7" id="KW-0594">Phospholipid biosynthesis</keyword>
<dbReference type="InterPro" id="IPR050187">
    <property type="entry name" value="Lipid_Phosphate_FormReg"/>
</dbReference>
<dbReference type="Gene3D" id="3.40.50.10330">
    <property type="entry name" value="Probable inorganic polyphosphate/atp-NAD kinase, domain 1"/>
    <property type="match status" value="1"/>
</dbReference>
<evidence type="ECO:0000256" key="5">
    <source>
        <dbReference type="ARBA" id="ARBA00022777"/>
    </source>
</evidence>
<evidence type="ECO:0000313" key="11">
    <source>
        <dbReference type="EMBL" id="OUN44566.1"/>
    </source>
</evidence>
<dbReference type="STRING" id="1118060.GCA_000311845_00882"/>
<dbReference type="EMBL" id="NFHO01000001">
    <property type="protein sequence ID" value="OUN44566.1"/>
    <property type="molecule type" value="Genomic_DNA"/>
</dbReference>
<comment type="similarity">
    <text evidence="2">Belongs to the diacylglycerol/lipid kinase family.</text>
</comment>
<reference evidence="12" key="1">
    <citation type="submission" date="2017-04" db="EMBL/GenBank/DDBJ databases">
        <title>Function of individual gut microbiota members based on whole genome sequencing of pure cultures obtained from chicken caecum.</title>
        <authorList>
            <person name="Medvecky M."/>
            <person name="Cejkova D."/>
            <person name="Polansky O."/>
            <person name="Karasova D."/>
            <person name="Kubasova T."/>
            <person name="Cizek A."/>
            <person name="Rychlik I."/>
        </authorList>
    </citation>
    <scope>NUCLEOTIDE SEQUENCE [LARGE SCALE GENOMIC DNA]</scope>
    <source>
        <strain evidence="12">An70</strain>
    </source>
</reference>
<evidence type="ECO:0000259" key="10">
    <source>
        <dbReference type="PROSITE" id="PS50146"/>
    </source>
</evidence>
<dbReference type="Proteomes" id="UP000196560">
    <property type="component" value="Unassembled WGS sequence"/>
</dbReference>
<evidence type="ECO:0000256" key="4">
    <source>
        <dbReference type="ARBA" id="ARBA00022741"/>
    </source>
</evidence>
<dbReference type="Gene3D" id="2.60.200.40">
    <property type="match status" value="1"/>
</dbReference>
<dbReference type="PANTHER" id="PTHR12358">
    <property type="entry name" value="SPHINGOSINE KINASE"/>
    <property type="match status" value="1"/>
</dbReference>
<keyword evidence="5 11" id="KW-0418">Kinase</keyword>
<dbReference type="Pfam" id="PF00781">
    <property type="entry name" value="DAGK_cat"/>
    <property type="match status" value="1"/>
</dbReference>
<dbReference type="SMART" id="SM00046">
    <property type="entry name" value="DAGKc"/>
    <property type="match status" value="1"/>
</dbReference>